<feature type="signal peptide" evidence="5">
    <location>
        <begin position="1"/>
        <end position="27"/>
    </location>
</feature>
<accession>A0A6N7LTE7</accession>
<evidence type="ECO:0000256" key="1">
    <source>
        <dbReference type="ARBA" id="ARBA00011245"/>
    </source>
</evidence>
<comment type="caution">
    <text evidence="7">The sequence shown here is derived from an EMBL/GenBank/DDBJ whole genome shotgun (WGS) entry which is preliminary data.</text>
</comment>
<keyword evidence="2" id="KW-0813">Transport</keyword>
<dbReference type="InterPro" id="IPR029046">
    <property type="entry name" value="LolA/LolB/LppX"/>
</dbReference>
<name>A0A6N7LTE7_9GAMM</name>
<dbReference type="Proteomes" id="UP000469421">
    <property type="component" value="Unassembled WGS sequence"/>
</dbReference>
<organism evidence="7 8">
    <name type="scientific">Alcanivorax sediminis</name>
    <dbReference type="NCBI Taxonomy" id="2663008"/>
    <lineage>
        <taxon>Bacteria</taxon>
        <taxon>Pseudomonadati</taxon>
        <taxon>Pseudomonadota</taxon>
        <taxon>Gammaproteobacteria</taxon>
        <taxon>Oceanospirillales</taxon>
        <taxon>Alcanivoracaceae</taxon>
        <taxon>Alcanivorax</taxon>
    </lineage>
</organism>
<reference evidence="7 8" key="1">
    <citation type="submission" date="2019-10" db="EMBL/GenBank/DDBJ databases">
        <title>Alcanivorax sp.PA15-N-34 draft genome sequence.</title>
        <authorList>
            <person name="Liao X."/>
            <person name="Shao Z."/>
        </authorList>
    </citation>
    <scope>NUCLEOTIDE SEQUENCE [LARGE SCALE GENOMIC DNA]</scope>
    <source>
        <strain evidence="7 8">PA15-N-34</strain>
    </source>
</reference>
<keyword evidence="3 5" id="KW-0732">Signal</keyword>
<dbReference type="GO" id="GO:0015031">
    <property type="term" value="P:protein transport"/>
    <property type="evidence" value="ECO:0007669"/>
    <property type="project" value="UniProtKB-KW"/>
</dbReference>
<keyword evidence="4" id="KW-0653">Protein transport</keyword>
<dbReference type="Pfam" id="PF17131">
    <property type="entry name" value="LolA_like"/>
    <property type="match status" value="1"/>
</dbReference>
<dbReference type="Gene3D" id="2.50.20.10">
    <property type="entry name" value="Lipoprotein localisation LolA/LolB/LppX"/>
    <property type="match status" value="1"/>
</dbReference>
<gene>
    <name evidence="7" type="ORF">GFN93_09800</name>
</gene>
<dbReference type="AlphaFoldDB" id="A0A6N7LTE7"/>
<proteinExistence type="predicted"/>
<feature type="chain" id="PRO_5026755609" evidence="5">
    <location>
        <begin position="28"/>
        <end position="258"/>
    </location>
</feature>
<dbReference type="CDD" id="cd16329">
    <property type="entry name" value="LolA_like"/>
    <property type="match status" value="1"/>
</dbReference>
<evidence type="ECO:0000259" key="6">
    <source>
        <dbReference type="Pfam" id="PF17131"/>
    </source>
</evidence>
<keyword evidence="7" id="KW-0449">Lipoprotein</keyword>
<evidence type="ECO:0000256" key="3">
    <source>
        <dbReference type="ARBA" id="ARBA00022729"/>
    </source>
</evidence>
<keyword evidence="8" id="KW-1185">Reference proteome</keyword>
<sequence>MRDTNAPFRFFTFFGLLALLLPAMAQAWDADELMRHIDGLWRGNTSQASMTMTVTTRRYERAMTMQAWSRGKDYSLIVIKAPVKDKGVATLKVEQNIWNYLPKINRVTKVPSSMMSGSWMGSHFTNDDLVKESTFEDDYDSRISFEGERDGKPIIEITSIPKPDAAVVWGKVVMTIDQQELAPYQAWYYDEEGTLIRTMVFDQWQQRDARTVPMRMSLQPEDKPDESTVITYHDIVFDVPLDDDFFSLKTLKRGQISP</sequence>
<dbReference type="SUPFAM" id="SSF89392">
    <property type="entry name" value="Prokaryotic lipoproteins and lipoprotein localization factors"/>
    <property type="match status" value="1"/>
</dbReference>
<evidence type="ECO:0000313" key="7">
    <source>
        <dbReference type="EMBL" id="MQX53542.1"/>
    </source>
</evidence>
<evidence type="ECO:0000256" key="2">
    <source>
        <dbReference type="ARBA" id="ARBA00022448"/>
    </source>
</evidence>
<dbReference type="RefSeq" id="WP_153500922.1">
    <property type="nucleotide sequence ID" value="NZ_WIRE01000001.1"/>
</dbReference>
<feature type="domain" description="Uncharacterized protein TP-0789" evidence="6">
    <location>
        <begin position="71"/>
        <end position="253"/>
    </location>
</feature>
<dbReference type="EMBL" id="WIRE01000001">
    <property type="protein sequence ID" value="MQX53542.1"/>
    <property type="molecule type" value="Genomic_DNA"/>
</dbReference>
<comment type="subunit">
    <text evidence="1">Monomer.</text>
</comment>
<dbReference type="InterPro" id="IPR033399">
    <property type="entry name" value="TP_0789-like"/>
</dbReference>
<evidence type="ECO:0000313" key="8">
    <source>
        <dbReference type="Proteomes" id="UP000469421"/>
    </source>
</evidence>
<protein>
    <submittedName>
        <fullName evidence="7">Outer membrane lipoprotein-sorting protein</fullName>
    </submittedName>
</protein>
<evidence type="ECO:0000256" key="4">
    <source>
        <dbReference type="ARBA" id="ARBA00022927"/>
    </source>
</evidence>
<evidence type="ECO:0000256" key="5">
    <source>
        <dbReference type="SAM" id="SignalP"/>
    </source>
</evidence>